<evidence type="ECO:0000313" key="3">
    <source>
        <dbReference type="EMBL" id="SBS65790.1"/>
    </source>
</evidence>
<feature type="domain" description="Response regulatory" evidence="2">
    <location>
        <begin position="7"/>
        <end position="128"/>
    </location>
</feature>
<organism evidence="3 4">
    <name type="scientific">Vibrio atlanticus</name>
    <dbReference type="NCBI Taxonomy" id="693153"/>
    <lineage>
        <taxon>Bacteria</taxon>
        <taxon>Pseudomonadati</taxon>
        <taxon>Pseudomonadota</taxon>
        <taxon>Gammaproteobacteria</taxon>
        <taxon>Vibrionales</taxon>
        <taxon>Vibrionaceae</taxon>
        <taxon>Vibrio</taxon>
    </lineage>
</organism>
<dbReference type="InterPro" id="IPR014460">
    <property type="entry name" value="Sig_transdc_resp-reg_VieB"/>
</dbReference>
<proteinExistence type="predicted"/>
<dbReference type="Pfam" id="PF00072">
    <property type="entry name" value="Response_reg"/>
    <property type="match status" value="1"/>
</dbReference>
<dbReference type="SMART" id="SM00448">
    <property type="entry name" value="REC"/>
    <property type="match status" value="1"/>
</dbReference>
<keyword evidence="1" id="KW-0597">Phosphoprotein</keyword>
<dbReference type="AlphaFoldDB" id="A0A1C3IWJ6"/>
<gene>
    <name evidence="3" type="ORF">VAT7223_02877</name>
</gene>
<protein>
    <submittedName>
        <fullName evidence="3">Response regulator PleD</fullName>
    </submittedName>
</protein>
<dbReference type="RefSeq" id="WP_065679616.1">
    <property type="nucleotide sequence ID" value="NZ_AP025460.1"/>
</dbReference>
<dbReference type="InterPro" id="IPR011006">
    <property type="entry name" value="CheY-like_superfamily"/>
</dbReference>
<dbReference type="GO" id="GO:0000160">
    <property type="term" value="P:phosphorelay signal transduction system"/>
    <property type="evidence" value="ECO:0007669"/>
    <property type="project" value="InterPro"/>
</dbReference>
<dbReference type="InterPro" id="IPR052048">
    <property type="entry name" value="ST_Response_Regulator"/>
</dbReference>
<sequence>MKLTQLNALIIDDSTIVLSTIRNMLVHIGFSERLIVIAKSPRVAMTITNDTTFDVIICDYNFGNTINGKQLFEELKQANRLKDDGIFILVTGENSALSIRPILELRPDNYLLKPFNRETLKQRITSSLRKKLILQDIYKAERENNYEAGLEHCEGLAAFHPEYFATIQQFRGSFLSKLELYEEAKNVYQKAIDEGSFDWAQAGLANSLANLGQLSEAQSMIESLINSAPTCTLYRDQAAQVNLISNKVPAAIAHFKLASKLTPGNSERELAIANLCLSVNDTKTALFHYQNHVQINKDTFRDNLYMKLSHIRFLLYCASDGIDKQANLGHVNYLISKIPTEARSGLQTDLALIAAHIEMEANQYQKAVTILTALHDKNDFDAFPVIYHHAWLLDRMSCENEFKIAENRCSMLIVKTASETVVSSQITMCTEMKHRNTAKMNWLKEKNIGIKLAKSDYKQVLVAYLDIHKRCPMIKNVCMNTIKLLSVIWPDSMGAKQVLTIIKQCDEVITQLYTIDELTKNNYQNYYRKALLACKQADLAWKQANNTSEAAFSYM</sequence>
<accession>A0A1C3IWJ6</accession>
<dbReference type="PANTHER" id="PTHR43228">
    <property type="entry name" value="TWO-COMPONENT RESPONSE REGULATOR"/>
    <property type="match status" value="1"/>
</dbReference>
<evidence type="ECO:0000313" key="4">
    <source>
        <dbReference type="Proteomes" id="UP000092876"/>
    </source>
</evidence>
<dbReference type="InterPro" id="IPR011990">
    <property type="entry name" value="TPR-like_helical_dom_sf"/>
</dbReference>
<name>A0A1C3IWJ6_9VIBR</name>
<dbReference type="SUPFAM" id="SSF52172">
    <property type="entry name" value="CheY-like"/>
    <property type="match status" value="1"/>
</dbReference>
<dbReference type="InterPro" id="IPR001789">
    <property type="entry name" value="Sig_transdc_resp-reg_receiver"/>
</dbReference>
<evidence type="ECO:0000259" key="2">
    <source>
        <dbReference type="PROSITE" id="PS50110"/>
    </source>
</evidence>
<evidence type="ECO:0000256" key="1">
    <source>
        <dbReference type="PROSITE-ProRule" id="PRU00169"/>
    </source>
</evidence>
<dbReference type="Gene3D" id="1.25.40.10">
    <property type="entry name" value="Tetratricopeptide repeat domain"/>
    <property type="match status" value="1"/>
</dbReference>
<dbReference type="Gene3D" id="3.40.50.2300">
    <property type="match status" value="1"/>
</dbReference>
<dbReference type="PANTHER" id="PTHR43228:SF1">
    <property type="entry name" value="TWO-COMPONENT RESPONSE REGULATOR ARR22"/>
    <property type="match status" value="1"/>
</dbReference>
<dbReference type="PIRSF" id="PIRSF011521">
    <property type="entry name" value="VieB"/>
    <property type="match status" value="1"/>
</dbReference>
<dbReference type="PROSITE" id="PS50110">
    <property type="entry name" value="RESPONSE_REGULATORY"/>
    <property type="match status" value="1"/>
</dbReference>
<reference evidence="4" key="1">
    <citation type="submission" date="2016-06" db="EMBL/GenBank/DDBJ databases">
        <authorList>
            <person name="Rodrigo-Torres Lidia"/>
            <person name="Arahal R.David."/>
        </authorList>
    </citation>
    <scope>NUCLEOTIDE SEQUENCE [LARGE SCALE GENOMIC DNA]</scope>
    <source>
        <strain evidence="4">CECT 7223</strain>
    </source>
</reference>
<feature type="modified residue" description="4-aspartylphosphate" evidence="1">
    <location>
        <position position="59"/>
    </location>
</feature>
<dbReference type="GeneID" id="94233433"/>
<dbReference type="SUPFAM" id="SSF48452">
    <property type="entry name" value="TPR-like"/>
    <property type="match status" value="1"/>
</dbReference>
<dbReference type="EMBL" id="FLQP01000040">
    <property type="protein sequence ID" value="SBS65790.1"/>
    <property type="molecule type" value="Genomic_DNA"/>
</dbReference>
<dbReference type="Proteomes" id="UP000092876">
    <property type="component" value="Unassembled WGS sequence"/>
</dbReference>